<dbReference type="PANTHER" id="PTHR43829">
    <property type="entry name" value="AQUAPORIN OR AQUAGLYCEROPORIN RELATED"/>
    <property type="match status" value="1"/>
</dbReference>
<evidence type="ECO:0000256" key="5">
    <source>
        <dbReference type="ARBA" id="ARBA00022989"/>
    </source>
</evidence>
<keyword evidence="3 7" id="KW-0813">Transport</keyword>
<dbReference type="EMBL" id="JBHSIM010000044">
    <property type="protein sequence ID" value="MFC4834884.1"/>
    <property type="molecule type" value="Genomic_DNA"/>
</dbReference>
<protein>
    <submittedName>
        <fullName evidence="9">MIP/aquaporin family protein</fullName>
    </submittedName>
</protein>
<reference evidence="10" key="1">
    <citation type="journal article" date="2019" name="Int. J. Syst. Evol. Microbiol.">
        <title>The Global Catalogue of Microorganisms (GCM) 10K type strain sequencing project: providing services to taxonomists for standard genome sequencing and annotation.</title>
        <authorList>
            <consortium name="The Broad Institute Genomics Platform"/>
            <consortium name="The Broad Institute Genome Sequencing Center for Infectious Disease"/>
            <person name="Wu L."/>
            <person name="Ma J."/>
        </authorList>
    </citation>
    <scope>NUCLEOTIDE SEQUENCE [LARGE SCALE GENOMIC DNA]</scope>
    <source>
        <strain evidence="10">CCUG 50347</strain>
    </source>
</reference>
<proteinExistence type="inferred from homology"/>
<feature type="transmembrane region" description="Helical" evidence="8">
    <location>
        <begin position="12"/>
        <end position="30"/>
    </location>
</feature>
<feature type="transmembrane region" description="Helical" evidence="8">
    <location>
        <begin position="42"/>
        <end position="67"/>
    </location>
</feature>
<accession>A0ABV9RMZ0</accession>
<keyword evidence="5 8" id="KW-1133">Transmembrane helix</keyword>
<keyword evidence="10" id="KW-1185">Reference proteome</keyword>
<evidence type="ECO:0000256" key="7">
    <source>
        <dbReference type="RuleBase" id="RU000477"/>
    </source>
</evidence>
<evidence type="ECO:0000313" key="9">
    <source>
        <dbReference type="EMBL" id="MFC4834884.1"/>
    </source>
</evidence>
<feature type="transmembrane region" description="Helical" evidence="8">
    <location>
        <begin position="135"/>
        <end position="156"/>
    </location>
</feature>
<comment type="similarity">
    <text evidence="2 7">Belongs to the MIP/aquaporin (TC 1.A.8) family.</text>
</comment>
<dbReference type="InterPro" id="IPR050363">
    <property type="entry name" value="MIP/Aquaporin"/>
</dbReference>
<keyword evidence="6 8" id="KW-0472">Membrane</keyword>
<dbReference type="PANTHER" id="PTHR43829:SF9">
    <property type="entry name" value="AQUAPORIN-9"/>
    <property type="match status" value="1"/>
</dbReference>
<dbReference type="Proteomes" id="UP001595909">
    <property type="component" value="Unassembled WGS sequence"/>
</dbReference>
<dbReference type="InterPro" id="IPR023271">
    <property type="entry name" value="Aquaporin-like"/>
</dbReference>
<evidence type="ECO:0000313" key="10">
    <source>
        <dbReference type="Proteomes" id="UP001595909"/>
    </source>
</evidence>
<dbReference type="PRINTS" id="PR00783">
    <property type="entry name" value="MINTRINSICP"/>
</dbReference>
<sequence>MSAGSIILSEGLGTMVLILFGAGVVANVLLTRTNADGDTASWVLITLGWGFAVFAGASIADASGGAINPAVTLGSAISGGTPWSQVPWYLIGQFLGAFVGAVLAWLVYKAQFDANEDNSGTLNIFSTNPPIKSPVWNVVTEIIATFALVLFLLVAPYGDSPAIYACAAAVVVGIGQSLGGPTGYAINPARDLGPRIAYAVLPIRGKGKPDWGYSWVPVVAPLIGATLAALVAMIAPVKTGG</sequence>
<comment type="caution">
    <text evidence="9">The sequence shown here is derived from an EMBL/GenBank/DDBJ whole genome shotgun (WGS) entry which is preliminary data.</text>
</comment>
<keyword evidence="4 7" id="KW-0812">Transmembrane</keyword>
<dbReference type="Gene3D" id="1.20.1080.10">
    <property type="entry name" value="Glycerol uptake facilitator protein"/>
    <property type="match status" value="1"/>
</dbReference>
<dbReference type="SUPFAM" id="SSF81338">
    <property type="entry name" value="Aquaporin-like"/>
    <property type="match status" value="1"/>
</dbReference>
<evidence type="ECO:0000256" key="2">
    <source>
        <dbReference type="ARBA" id="ARBA00006175"/>
    </source>
</evidence>
<evidence type="ECO:0000256" key="6">
    <source>
        <dbReference type="ARBA" id="ARBA00023136"/>
    </source>
</evidence>
<feature type="transmembrane region" description="Helical" evidence="8">
    <location>
        <begin position="87"/>
        <end position="108"/>
    </location>
</feature>
<dbReference type="Pfam" id="PF00230">
    <property type="entry name" value="MIP"/>
    <property type="match status" value="1"/>
</dbReference>
<evidence type="ECO:0000256" key="3">
    <source>
        <dbReference type="ARBA" id="ARBA00022448"/>
    </source>
</evidence>
<dbReference type="RefSeq" id="WP_274189666.1">
    <property type="nucleotide sequence ID" value="NZ_BAABHN010000044.1"/>
</dbReference>
<dbReference type="InterPro" id="IPR000425">
    <property type="entry name" value="MIP"/>
</dbReference>
<dbReference type="PROSITE" id="PS00221">
    <property type="entry name" value="MIP"/>
    <property type="match status" value="1"/>
</dbReference>
<comment type="subcellular location">
    <subcellularLocation>
        <location evidence="1">Membrane</location>
        <topology evidence="1">Multi-pass membrane protein</topology>
    </subcellularLocation>
</comment>
<evidence type="ECO:0000256" key="8">
    <source>
        <dbReference type="SAM" id="Phobius"/>
    </source>
</evidence>
<evidence type="ECO:0000256" key="4">
    <source>
        <dbReference type="ARBA" id="ARBA00022692"/>
    </source>
</evidence>
<evidence type="ECO:0000256" key="1">
    <source>
        <dbReference type="ARBA" id="ARBA00004141"/>
    </source>
</evidence>
<dbReference type="InterPro" id="IPR022357">
    <property type="entry name" value="MIP_CS"/>
</dbReference>
<feature type="transmembrane region" description="Helical" evidence="8">
    <location>
        <begin position="213"/>
        <end position="235"/>
    </location>
</feature>
<name>A0ABV9RMZ0_9PSEU</name>
<feature type="transmembrane region" description="Helical" evidence="8">
    <location>
        <begin position="162"/>
        <end position="186"/>
    </location>
</feature>
<organism evidence="9 10">
    <name type="scientific">Actinomycetospora chibensis</name>
    <dbReference type="NCBI Taxonomy" id="663606"/>
    <lineage>
        <taxon>Bacteria</taxon>
        <taxon>Bacillati</taxon>
        <taxon>Actinomycetota</taxon>
        <taxon>Actinomycetes</taxon>
        <taxon>Pseudonocardiales</taxon>
        <taxon>Pseudonocardiaceae</taxon>
        <taxon>Actinomycetospora</taxon>
    </lineage>
</organism>
<gene>
    <name evidence="9" type="ORF">ACFPEL_20905</name>
</gene>